<dbReference type="Gene3D" id="2.130.10.10">
    <property type="entry name" value="YVTN repeat-like/Quinoprotein amine dehydrogenase"/>
    <property type="match status" value="1"/>
</dbReference>
<dbReference type="PIRSF" id="PIRSF017233">
    <property type="entry name" value="IKAP"/>
    <property type="match status" value="1"/>
</dbReference>
<keyword evidence="3 6" id="KW-0963">Cytoplasm</keyword>
<evidence type="ECO:0000259" key="12">
    <source>
        <dbReference type="Pfam" id="PF23936"/>
    </source>
</evidence>
<dbReference type="InterPro" id="IPR006849">
    <property type="entry name" value="Elp1"/>
</dbReference>
<evidence type="ECO:0000256" key="3">
    <source>
        <dbReference type="ARBA" id="ARBA00022490"/>
    </source>
</evidence>
<keyword evidence="14" id="KW-1185">Reference proteome</keyword>
<dbReference type="PANTHER" id="PTHR12747:SF0">
    <property type="entry name" value="ELONGATOR COMPLEX PROTEIN 1"/>
    <property type="match status" value="1"/>
</dbReference>
<keyword evidence="4" id="KW-0819">tRNA processing</keyword>
<comment type="pathway">
    <text evidence="1">tRNA modification; 5-methoxycarbonylmethyl-2-thiouridine-tRNA biosynthesis.</text>
</comment>
<dbReference type="GO" id="GO:0005829">
    <property type="term" value="C:cytosol"/>
    <property type="evidence" value="ECO:0007669"/>
    <property type="project" value="TreeGrafter"/>
</dbReference>
<feature type="domain" description="ELP1 three-helical bundle" evidence="12">
    <location>
        <begin position="1053"/>
        <end position="1213"/>
    </location>
</feature>
<evidence type="ECO:0000259" key="9">
    <source>
        <dbReference type="Pfam" id="PF23797"/>
    </source>
</evidence>
<name>A0AAV1J1J6_9NEOP</name>
<evidence type="ECO:0000259" key="8">
    <source>
        <dbReference type="Pfam" id="PF04762"/>
    </source>
</evidence>
<evidence type="ECO:0000256" key="7">
    <source>
        <dbReference type="SAM" id="MobiDB-lite"/>
    </source>
</evidence>
<evidence type="ECO:0000256" key="5">
    <source>
        <dbReference type="ARBA" id="ARBA00029535"/>
    </source>
</evidence>
<comment type="function">
    <text evidence="6">Component of the elongator complex which is required for multiple tRNA modifications, including mcm5U (5-methoxycarbonylmethyl uridine), mcm5s2U (5-methoxycarbonylmethyl-2-thiouridine), and ncm5U (5-carbamoylmethyl uridine). The elongator complex catalyzes formation of carboxymethyluridine in the wobble base at position 34 in tRNAs.</text>
</comment>
<comment type="similarity">
    <text evidence="2 6">Belongs to the ELP1/IKA1 family.</text>
</comment>
<feature type="region of interest" description="Disordered" evidence="7">
    <location>
        <begin position="1121"/>
        <end position="1147"/>
    </location>
</feature>
<dbReference type="PANTHER" id="PTHR12747">
    <property type="entry name" value="ELONGATOR COMPLEX PROTEIN 1"/>
    <property type="match status" value="1"/>
</dbReference>
<feature type="compositionally biased region" description="Low complexity" evidence="7">
    <location>
        <begin position="1121"/>
        <end position="1131"/>
    </location>
</feature>
<dbReference type="InterPro" id="IPR056169">
    <property type="entry name" value="HB_ELP1"/>
</dbReference>
<reference evidence="13 14" key="1">
    <citation type="submission" date="2023-11" db="EMBL/GenBank/DDBJ databases">
        <authorList>
            <person name="Okamura Y."/>
        </authorList>
    </citation>
    <scope>NUCLEOTIDE SEQUENCE [LARGE SCALE GENOMIC DNA]</scope>
</reference>
<dbReference type="GO" id="GO:0000049">
    <property type="term" value="F:tRNA binding"/>
    <property type="evidence" value="ECO:0007669"/>
    <property type="project" value="TreeGrafter"/>
</dbReference>
<evidence type="ECO:0000256" key="1">
    <source>
        <dbReference type="ARBA" id="ARBA00005043"/>
    </source>
</evidence>
<dbReference type="GO" id="GO:0033588">
    <property type="term" value="C:elongator holoenzyme complex"/>
    <property type="evidence" value="ECO:0007669"/>
    <property type="project" value="InterPro"/>
</dbReference>
<dbReference type="InterPro" id="IPR056166">
    <property type="entry name" value="TPR_ELP1"/>
</dbReference>
<evidence type="ECO:0000313" key="14">
    <source>
        <dbReference type="Proteomes" id="UP001497472"/>
    </source>
</evidence>
<evidence type="ECO:0000259" key="11">
    <source>
        <dbReference type="Pfam" id="PF23925"/>
    </source>
</evidence>
<dbReference type="GO" id="GO:0005634">
    <property type="term" value="C:nucleus"/>
    <property type="evidence" value="ECO:0007669"/>
    <property type="project" value="UniProtKB-SubCell"/>
</dbReference>
<evidence type="ECO:0000259" key="10">
    <source>
        <dbReference type="Pfam" id="PF23878"/>
    </source>
</evidence>
<feature type="domain" description="ELP1 alpha-solenoid" evidence="11">
    <location>
        <begin position="672"/>
        <end position="875"/>
    </location>
</feature>
<dbReference type="InterPro" id="IPR056164">
    <property type="entry name" value="Beta-prop_ELP1_1st"/>
</dbReference>
<comment type="subcellular location">
    <subcellularLocation>
        <location evidence="6">Cytoplasm</location>
    </subcellularLocation>
    <subcellularLocation>
        <location evidence="6">Nucleus</location>
    </subcellularLocation>
</comment>
<evidence type="ECO:0000256" key="6">
    <source>
        <dbReference type="PIRNR" id="PIRNR017233"/>
    </source>
</evidence>
<evidence type="ECO:0000313" key="13">
    <source>
        <dbReference type="EMBL" id="CAK1542238.1"/>
    </source>
</evidence>
<feature type="domain" description="ELP1 N-terminal second beta-propeller" evidence="9">
    <location>
        <begin position="386"/>
        <end position="648"/>
    </location>
</feature>
<proteinExistence type="inferred from homology"/>
<dbReference type="Proteomes" id="UP001497472">
    <property type="component" value="Unassembled WGS sequence"/>
</dbReference>
<gene>
    <name evidence="13" type="ORF">LNINA_LOCUS2150</name>
</gene>
<dbReference type="Pfam" id="PF23925">
    <property type="entry name" value="A-sol_ELP1"/>
    <property type="match status" value="1"/>
</dbReference>
<organism evidence="13 14">
    <name type="scientific">Leptosia nina</name>
    <dbReference type="NCBI Taxonomy" id="320188"/>
    <lineage>
        <taxon>Eukaryota</taxon>
        <taxon>Metazoa</taxon>
        <taxon>Ecdysozoa</taxon>
        <taxon>Arthropoda</taxon>
        <taxon>Hexapoda</taxon>
        <taxon>Insecta</taxon>
        <taxon>Pterygota</taxon>
        <taxon>Neoptera</taxon>
        <taxon>Endopterygota</taxon>
        <taxon>Lepidoptera</taxon>
        <taxon>Glossata</taxon>
        <taxon>Ditrysia</taxon>
        <taxon>Papilionoidea</taxon>
        <taxon>Pieridae</taxon>
        <taxon>Pierinae</taxon>
        <taxon>Leptosia</taxon>
    </lineage>
</organism>
<keyword evidence="6" id="KW-0539">Nucleus</keyword>
<dbReference type="Pfam" id="PF23878">
    <property type="entry name" value="TPR_ELP1"/>
    <property type="match status" value="1"/>
</dbReference>
<dbReference type="Pfam" id="PF23936">
    <property type="entry name" value="HB_ELP1"/>
    <property type="match status" value="1"/>
</dbReference>
<dbReference type="EMBL" id="CAVLEF010000003">
    <property type="protein sequence ID" value="CAK1542238.1"/>
    <property type="molecule type" value="Genomic_DNA"/>
</dbReference>
<dbReference type="InterPro" id="IPR056165">
    <property type="entry name" value="Beta-prop_ELP1_2nd"/>
</dbReference>
<feature type="compositionally biased region" description="Basic residues" evidence="7">
    <location>
        <begin position="1132"/>
        <end position="1142"/>
    </location>
</feature>
<dbReference type="InterPro" id="IPR015943">
    <property type="entry name" value="WD40/YVTN_repeat-like_dom_sf"/>
</dbReference>
<feature type="domain" description="ELP1 first N-terminal beta-propeller" evidence="8">
    <location>
        <begin position="67"/>
        <end position="342"/>
    </location>
</feature>
<comment type="caution">
    <text evidence="13">The sequence shown here is derived from an EMBL/GenBank/DDBJ whole genome shotgun (WGS) entry which is preliminary data.</text>
</comment>
<dbReference type="GO" id="GO:0002926">
    <property type="term" value="P:tRNA wobble base 5-methoxycarbonylmethyl-2-thiouridinylation"/>
    <property type="evidence" value="ECO:0007669"/>
    <property type="project" value="TreeGrafter"/>
</dbReference>
<dbReference type="Pfam" id="PF23797">
    <property type="entry name" value="Beta-prop_ELP1_2nd"/>
    <property type="match status" value="1"/>
</dbReference>
<accession>A0AAV1J1J6</accession>
<dbReference type="Pfam" id="PF04762">
    <property type="entry name" value="Beta-prop_ELP1_1st"/>
    <property type="match status" value="1"/>
</dbReference>
<feature type="domain" description="ELP1 TPR" evidence="10">
    <location>
        <begin position="882"/>
        <end position="1024"/>
    </location>
</feature>
<dbReference type="InterPro" id="IPR011990">
    <property type="entry name" value="TPR-like_helical_dom_sf"/>
</dbReference>
<dbReference type="SUPFAM" id="SSF69322">
    <property type="entry name" value="Tricorn protease domain 2"/>
    <property type="match status" value="1"/>
</dbReference>
<protein>
    <recommendedName>
        <fullName evidence="5 6">Elongator complex protein 1</fullName>
    </recommendedName>
</protein>
<evidence type="ECO:0000256" key="2">
    <source>
        <dbReference type="ARBA" id="ARBA00006086"/>
    </source>
</evidence>
<dbReference type="InterPro" id="IPR056167">
    <property type="entry name" value="A-sol_ELP1"/>
</dbReference>
<evidence type="ECO:0000256" key="4">
    <source>
        <dbReference type="ARBA" id="ARBA00022694"/>
    </source>
</evidence>
<dbReference type="AlphaFoldDB" id="A0AAV1J1J6"/>
<dbReference type="Gene3D" id="1.25.40.10">
    <property type="entry name" value="Tetratricopeptide repeat domain"/>
    <property type="match status" value="1"/>
</dbReference>
<sequence>MRNLQLWRSTSRKLEYLSEEISCACYGHHGGCPAGELFLCTHNLIVRCFGNDGRLKWSKDLSEISSLRNTPVNIVYLSLVNTLSIGLSNGEIFGMTETGANCELNGICEDGILAMEWSHDQELLAIVTKDYRVIVMSCTYDIVNQVELLTEEFGAKEFITVGWGKKETQFHGSEGKHAAKAKSDFFVDKHALINNQVLISWKYHGSLFAVGFTMEGIRRFKVFDRGGKLLYTSEKQQGLEANLGWRPSGNTIATTQKLSDKYTLTFFEKNGLKHGEFEIPLTEEVQKILWSQDSEILTLACRDSKDRTPKVLLYTSTNYHWYLKQTLTFTGHTKISKIMWDNDFDISNNKKLHILFKNGQYYTYTWVWDVDHSTGKCDKDDAIVSVIDGKKILVSSFRHSVVPPPMANFEIENENFVDSIQFLLEPKDDTDFNTFFICSFNKLTFYQQTQKKPLKYKISNTISLDPFEFPFQYYNWYWWKKDVLAVIHLDSDSNYRMILFTIINDTLQEIYSKHLPAAVVRIHSHPLIPKLYLHMETGKVMEYNSEGLEELAESFPVACPKFCVLPIGDLGYFVGLTHKGLLYLQDKVIMNNVGSIFIHTDYFLITSLKNFLLCTKLTQDGLGAVIDYDNTESPDVYKRRVERGSKIVVVVPNDTRTVLQMPRGNLEVIEPRPLSLKIVGEHLNSLKYLEAFDLMRKQRINLNLIYDHNPQRFITNIDKFLNTITNNSWLSLFLTDLENKDVTKTMYATSYIHTKENKDCDNKVNYICDVVRQCLTNGSDKLGRVLPLLTTYVKKNTIRDLEDALLIIKDLKVQELNGIKLPVSSDEALKYLLYIVDVNKLFDVALGMYDFDLVLLVANKSQKDPKEYILMMNELNSMDESYRRFTINKTLKRYIQAIECLIQCGQSRHEELKTFVKYHSLYRDALKMLKPNENIYKEICEDFGSFLKLKKQHLEAGIMFERAENIVKAIECYREALEWELAMKLIQQLPHNEYKSICWDFVAALKQEKRHSEAVRILEILGDSKTEVLKYAVENGEFKSAIRLCDAYNMHALLEAEVQPALLEEYSNLKDLLETNLEAFKKYKDRLEVVRELKKKAPPRNENIPYYNRDFDLYSDVGSTLGSSTGSSRSYRSSKNRRKHERKVASLKEGSQYEDTALVMALHSLVTATFELRPHVREINLALCSLYKDDEARILQYLLDKILQEMKDSFKQIWTNNLVIEATNAVITAEQNIPEGGSIIRQGIATLEPHVRIAPVIQDMHWKLDLD</sequence>